<dbReference type="KEGG" id="dpx:DAPPUDRAFT_324624"/>
<dbReference type="InterPro" id="IPR053077">
    <property type="entry name" value="MARVEL_domain_protein_3"/>
</dbReference>
<evidence type="ECO:0000313" key="2">
    <source>
        <dbReference type="EMBL" id="EFX74131.1"/>
    </source>
</evidence>
<dbReference type="EMBL" id="GL732585">
    <property type="protein sequence ID" value="EFX74131.1"/>
    <property type="molecule type" value="Genomic_DNA"/>
</dbReference>
<gene>
    <name evidence="2" type="ORF">DAPPUDRAFT_324624</name>
</gene>
<name>E9H295_DAPPU</name>
<accession>E9H295</accession>
<reference evidence="2 3" key="1">
    <citation type="journal article" date="2011" name="Science">
        <title>The ecoresponsive genome of Daphnia pulex.</title>
        <authorList>
            <person name="Colbourne J.K."/>
            <person name="Pfrender M.E."/>
            <person name="Gilbert D."/>
            <person name="Thomas W.K."/>
            <person name="Tucker A."/>
            <person name="Oakley T.H."/>
            <person name="Tokishita S."/>
            <person name="Aerts A."/>
            <person name="Arnold G.J."/>
            <person name="Basu M.K."/>
            <person name="Bauer D.J."/>
            <person name="Caceres C.E."/>
            <person name="Carmel L."/>
            <person name="Casola C."/>
            <person name="Choi J.H."/>
            <person name="Detter J.C."/>
            <person name="Dong Q."/>
            <person name="Dusheyko S."/>
            <person name="Eads B.D."/>
            <person name="Frohlich T."/>
            <person name="Geiler-Samerotte K.A."/>
            <person name="Gerlach D."/>
            <person name="Hatcher P."/>
            <person name="Jogdeo S."/>
            <person name="Krijgsveld J."/>
            <person name="Kriventseva E.V."/>
            <person name="Kultz D."/>
            <person name="Laforsch C."/>
            <person name="Lindquist E."/>
            <person name="Lopez J."/>
            <person name="Manak J.R."/>
            <person name="Muller J."/>
            <person name="Pangilinan J."/>
            <person name="Patwardhan R.P."/>
            <person name="Pitluck S."/>
            <person name="Pritham E.J."/>
            <person name="Rechtsteiner A."/>
            <person name="Rho M."/>
            <person name="Rogozin I.B."/>
            <person name="Sakarya O."/>
            <person name="Salamov A."/>
            <person name="Schaack S."/>
            <person name="Shapiro H."/>
            <person name="Shiga Y."/>
            <person name="Skalitzky C."/>
            <person name="Smith Z."/>
            <person name="Souvorov A."/>
            <person name="Sung W."/>
            <person name="Tang Z."/>
            <person name="Tsuchiya D."/>
            <person name="Tu H."/>
            <person name="Vos H."/>
            <person name="Wang M."/>
            <person name="Wolf Y.I."/>
            <person name="Yamagata H."/>
            <person name="Yamada T."/>
            <person name="Ye Y."/>
            <person name="Shaw J.R."/>
            <person name="Andrews J."/>
            <person name="Crease T.J."/>
            <person name="Tang H."/>
            <person name="Lucas S.M."/>
            <person name="Robertson H.M."/>
            <person name="Bork P."/>
            <person name="Koonin E.V."/>
            <person name="Zdobnov E.M."/>
            <person name="Grigoriev I.V."/>
            <person name="Lynch M."/>
            <person name="Boore J.L."/>
        </authorList>
    </citation>
    <scope>NUCLEOTIDE SEQUENCE [LARGE SCALE GENOMIC DNA]</scope>
</reference>
<dbReference type="InParanoid" id="E9H295"/>
<proteinExistence type="predicted"/>
<evidence type="ECO:0000313" key="3">
    <source>
        <dbReference type="Proteomes" id="UP000000305"/>
    </source>
</evidence>
<dbReference type="OrthoDB" id="6370208at2759"/>
<feature type="transmembrane region" description="Helical" evidence="1">
    <location>
        <begin position="80"/>
        <end position="101"/>
    </location>
</feature>
<feature type="transmembrane region" description="Helical" evidence="1">
    <location>
        <begin position="122"/>
        <end position="140"/>
    </location>
</feature>
<organism evidence="2 3">
    <name type="scientific">Daphnia pulex</name>
    <name type="common">Water flea</name>
    <dbReference type="NCBI Taxonomy" id="6669"/>
    <lineage>
        <taxon>Eukaryota</taxon>
        <taxon>Metazoa</taxon>
        <taxon>Ecdysozoa</taxon>
        <taxon>Arthropoda</taxon>
        <taxon>Crustacea</taxon>
        <taxon>Branchiopoda</taxon>
        <taxon>Diplostraca</taxon>
        <taxon>Cladocera</taxon>
        <taxon>Anomopoda</taxon>
        <taxon>Daphniidae</taxon>
        <taxon>Daphnia</taxon>
    </lineage>
</organism>
<feature type="transmembrane region" description="Helical" evidence="1">
    <location>
        <begin position="146"/>
        <end position="173"/>
    </location>
</feature>
<sequence>MIVMRSCCCCSPRTGCLLIAVLYMLFTGLLLLGLGLILAHFNNSVKPVVVVIMQDVPADGAASSGVATATEFSITTMRNIIIVSIILNCLYFALCLLLFVGGVKECSCYLIPWIVAEFIRQLLFLAAFVFLAWCFSILVKKREIDYGTLLLVCVLMLVVIAITFYFWLAIVAAMQEYRAREKQVSPEEVKHAFPLSDISLIND</sequence>
<feature type="transmembrane region" description="Helical" evidence="1">
    <location>
        <begin position="21"/>
        <end position="41"/>
    </location>
</feature>
<keyword evidence="1" id="KW-0472">Membrane</keyword>
<dbReference type="PANTHER" id="PTHR34609:SF17">
    <property type="entry name" value="GEO08273P1-RELATED"/>
    <property type="match status" value="1"/>
</dbReference>
<dbReference type="Proteomes" id="UP000000305">
    <property type="component" value="Unassembled WGS sequence"/>
</dbReference>
<evidence type="ECO:0000256" key="1">
    <source>
        <dbReference type="SAM" id="Phobius"/>
    </source>
</evidence>
<keyword evidence="1" id="KW-0812">Transmembrane</keyword>
<protein>
    <submittedName>
        <fullName evidence="2">Uncharacterized protein</fullName>
    </submittedName>
</protein>
<dbReference type="OMA" id="WIVAEFI"/>
<keyword evidence="1" id="KW-1133">Transmembrane helix</keyword>
<dbReference type="PANTHER" id="PTHR34609">
    <property type="entry name" value="GEO08273P1-RELATED"/>
    <property type="match status" value="1"/>
</dbReference>
<dbReference type="AlphaFoldDB" id="E9H295"/>
<keyword evidence="3" id="KW-1185">Reference proteome</keyword>
<dbReference type="HOGENOM" id="CLU_1350124_0_0_1"/>